<keyword evidence="8 13" id="KW-0067">ATP-binding</keyword>
<accession>A0ABY5E857</accession>
<dbReference type="InterPro" id="IPR027417">
    <property type="entry name" value="P-loop_NTPase"/>
</dbReference>
<keyword evidence="7" id="KW-0159">Chromosome partition</keyword>
<dbReference type="EMBL" id="CP100595">
    <property type="protein sequence ID" value="UTJ07911.1"/>
    <property type="molecule type" value="Genomic_DNA"/>
</dbReference>
<proteinExistence type="inferred from homology"/>
<dbReference type="InterPro" id="IPR018541">
    <property type="entry name" value="Ftsk_gamma"/>
</dbReference>
<evidence type="ECO:0000256" key="15">
    <source>
        <dbReference type="SAM" id="Phobius"/>
    </source>
</evidence>
<dbReference type="CDD" id="cd01127">
    <property type="entry name" value="TrwB_TraG_TraD_VirD4"/>
    <property type="match status" value="1"/>
</dbReference>
<evidence type="ECO:0000256" key="5">
    <source>
        <dbReference type="ARBA" id="ARBA00022692"/>
    </source>
</evidence>
<gene>
    <name evidence="17" type="ORF">NJU99_08010</name>
</gene>
<evidence type="ECO:0000256" key="14">
    <source>
        <dbReference type="SAM" id="Coils"/>
    </source>
</evidence>
<feature type="coiled-coil region" evidence="14">
    <location>
        <begin position="146"/>
        <end position="175"/>
    </location>
</feature>
<dbReference type="Gene3D" id="3.30.980.40">
    <property type="match status" value="1"/>
</dbReference>
<evidence type="ECO:0000313" key="17">
    <source>
        <dbReference type="EMBL" id="UTJ07911.1"/>
    </source>
</evidence>
<evidence type="ECO:0000256" key="13">
    <source>
        <dbReference type="PROSITE-ProRule" id="PRU00289"/>
    </source>
</evidence>
<keyword evidence="5 15" id="KW-0812">Transmembrane</keyword>
<dbReference type="RefSeq" id="WP_254578085.1">
    <property type="nucleotide sequence ID" value="NZ_CP100595.1"/>
</dbReference>
<evidence type="ECO:0000256" key="11">
    <source>
        <dbReference type="ARBA" id="ARBA00023136"/>
    </source>
</evidence>
<evidence type="ECO:0000256" key="8">
    <source>
        <dbReference type="ARBA" id="ARBA00022840"/>
    </source>
</evidence>
<dbReference type="Proteomes" id="UP001060012">
    <property type="component" value="Chromosome"/>
</dbReference>
<protein>
    <submittedName>
        <fullName evidence="17">DNA translocase FtsK 4TM domain-containing protein</fullName>
    </submittedName>
</protein>
<organism evidence="17 18">
    <name type="scientific">Arcobacter roscoffensis</name>
    <dbReference type="NCBI Taxonomy" id="2961520"/>
    <lineage>
        <taxon>Bacteria</taxon>
        <taxon>Pseudomonadati</taxon>
        <taxon>Campylobacterota</taxon>
        <taxon>Epsilonproteobacteria</taxon>
        <taxon>Campylobacterales</taxon>
        <taxon>Arcobacteraceae</taxon>
        <taxon>Arcobacter</taxon>
    </lineage>
</organism>
<reference evidence="17" key="1">
    <citation type="submission" date="2022-07" db="EMBL/GenBank/DDBJ databases">
        <title>Arcobacter roscoffensis sp. nov., a marine bacterium isolated from coastal seawater collected from Roscoff, France.</title>
        <authorList>
            <person name="Pascual J."/>
            <person name="Lepeaux C."/>
            <person name="Methner A."/>
            <person name="Overmann J."/>
        </authorList>
    </citation>
    <scope>NUCLEOTIDE SEQUENCE</scope>
    <source>
        <strain evidence="17">ARW1-2F2</strain>
    </source>
</reference>
<dbReference type="InterPro" id="IPR036390">
    <property type="entry name" value="WH_DNA-bd_sf"/>
</dbReference>
<evidence type="ECO:0000256" key="4">
    <source>
        <dbReference type="ARBA" id="ARBA00022618"/>
    </source>
</evidence>
<evidence type="ECO:0000256" key="10">
    <source>
        <dbReference type="ARBA" id="ARBA00023125"/>
    </source>
</evidence>
<evidence type="ECO:0000259" key="16">
    <source>
        <dbReference type="PROSITE" id="PS50901"/>
    </source>
</evidence>
<evidence type="ECO:0000313" key="18">
    <source>
        <dbReference type="Proteomes" id="UP001060012"/>
    </source>
</evidence>
<keyword evidence="3" id="KW-1003">Cell membrane</keyword>
<dbReference type="PANTHER" id="PTHR22683:SF41">
    <property type="entry name" value="DNA TRANSLOCASE FTSK"/>
    <property type="match status" value="1"/>
</dbReference>
<evidence type="ECO:0000256" key="9">
    <source>
        <dbReference type="ARBA" id="ARBA00022989"/>
    </source>
</evidence>
<dbReference type="SMART" id="SM00843">
    <property type="entry name" value="Ftsk_gamma"/>
    <property type="match status" value="1"/>
</dbReference>
<evidence type="ECO:0000256" key="12">
    <source>
        <dbReference type="ARBA" id="ARBA00023306"/>
    </source>
</evidence>
<keyword evidence="6 13" id="KW-0547">Nucleotide-binding</keyword>
<evidence type="ECO:0000256" key="2">
    <source>
        <dbReference type="ARBA" id="ARBA00006474"/>
    </source>
</evidence>
<keyword evidence="12" id="KW-0131">Cell cycle</keyword>
<feature type="domain" description="FtsK" evidence="16">
    <location>
        <begin position="425"/>
        <end position="615"/>
    </location>
</feature>
<dbReference type="PROSITE" id="PS50901">
    <property type="entry name" value="FTSK"/>
    <property type="match status" value="1"/>
</dbReference>
<keyword evidence="9 15" id="KW-1133">Transmembrane helix</keyword>
<dbReference type="InterPro" id="IPR002543">
    <property type="entry name" value="FtsK_dom"/>
</dbReference>
<evidence type="ECO:0000256" key="7">
    <source>
        <dbReference type="ARBA" id="ARBA00022829"/>
    </source>
</evidence>
<keyword evidence="11 15" id="KW-0472">Membrane</keyword>
<keyword evidence="14" id="KW-0175">Coiled coil</keyword>
<dbReference type="InterPro" id="IPR041027">
    <property type="entry name" value="FtsK_alpha"/>
</dbReference>
<dbReference type="SUPFAM" id="SSF46785">
    <property type="entry name" value="Winged helix' DNA-binding domain"/>
    <property type="match status" value="1"/>
</dbReference>
<dbReference type="PANTHER" id="PTHR22683">
    <property type="entry name" value="SPORULATION PROTEIN RELATED"/>
    <property type="match status" value="1"/>
</dbReference>
<dbReference type="Gene3D" id="1.10.10.10">
    <property type="entry name" value="Winged helix-like DNA-binding domain superfamily/Winged helix DNA-binding domain"/>
    <property type="match status" value="1"/>
</dbReference>
<comment type="subcellular location">
    <subcellularLocation>
        <location evidence="1">Cell membrane</location>
        <topology evidence="1">Multi-pass membrane protein</topology>
    </subcellularLocation>
</comment>
<evidence type="ECO:0000256" key="1">
    <source>
        <dbReference type="ARBA" id="ARBA00004651"/>
    </source>
</evidence>
<feature type="transmembrane region" description="Helical" evidence="15">
    <location>
        <begin position="5"/>
        <end position="23"/>
    </location>
</feature>
<dbReference type="Pfam" id="PF17854">
    <property type="entry name" value="FtsK_alpha"/>
    <property type="match status" value="1"/>
</dbReference>
<dbReference type="InterPro" id="IPR050206">
    <property type="entry name" value="FtsK/SpoIIIE/SftA"/>
</dbReference>
<dbReference type="SUPFAM" id="SSF52540">
    <property type="entry name" value="P-loop containing nucleoside triphosphate hydrolases"/>
    <property type="match status" value="1"/>
</dbReference>
<dbReference type="Pfam" id="PF01580">
    <property type="entry name" value="FtsK_SpoIIIE"/>
    <property type="match status" value="1"/>
</dbReference>
<feature type="transmembrane region" description="Helical" evidence="15">
    <location>
        <begin position="114"/>
        <end position="136"/>
    </location>
</feature>
<evidence type="ECO:0000256" key="6">
    <source>
        <dbReference type="ARBA" id="ARBA00022741"/>
    </source>
</evidence>
<dbReference type="InterPro" id="IPR025199">
    <property type="entry name" value="FtsK_4TM"/>
</dbReference>
<comment type="similarity">
    <text evidence="2">Belongs to the FtsK/SpoIIIE/SftA family.</text>
</comment>
<feature type="transmembrane region" description="Helical" evidence="15">
    <location>
        <begin position="74"/>
        <end position="94"/>
    </location>
</feature>
<dbReference type="InterPro" id="IPR036388">
    <property type="entry name" value="WH-like_DNA-bd_sf"/>
</dbReference>
<dbReference type="Gene3D" id="3.40.50.300">
    <property type="entry name" value="P-loop containing nucleotide triphosphate hydrolases"/>
    <property type="match status" value="1"/>
</dbReference>
<evidence type="ECO:0000256" key="3">
    <source>
        <dbReference type="ARBA" id="ARBA00022475"/>
    </source>
</evidence>
<keyword evidence="18" id="KW-1185">Reference proteome</keyword>
<feature type="transmembrane region" description="Helical" evidence="15">
    <location>
        <begin position="43"/>
        <end position="62"/>
    </location>
</feature>
<keyword evidence="4" id="KW-0132">Cell division</keyword>
<dbReference type="Pfam" id="PF09397">
    <property type="entry name" value="FtsK_gamma"/>
    <property type="match status" value="1"/>
</dbReference>
<sequence length="754" mass="84804">MAKKIISLIVLFILVYFEYATFFSSKEIVGQFGSTFATYSLDYFGFLGYIYLFLFIYTLYVVNFKKDFDLKDFVVNISVVLLILFVSLTLQALLVEGEYSGKIGNILIDTLSPFIGRAGLFIFVIVGYVISFMVAFENSEVDFSKVKNLKNRLKLKESTNNAKKIENQRRTKRKEQKVRVTETGNVAEITLEKDLQQNESNEFAIKPDMYEVIEEVKDETLNLQTNTTFSNKHEEVIQDIDNNQELKEEIPEVQASPEQHSVIVDELEENRKLLDDIELGQTEKPKDFKLPPTKFFQKGPKDNKSKVSESVIDQKICDLLDKLSMFKIEGDVVRTYTGPVVTTFEFKPAPNVKVSKILNLQDDLAMALKAQTIRIQAPIPGKDVVGIEVPNEDSQIIFLREMLDSELFQNAKSPLTMILGKDIVGKPFVTDLKKLPHLLIAGTTGSGKSVGINSMILSLLYKNSPDTLKLVMIDPKMLEFSMYNDIPHLLTPVITKAGDAINALSNMVSEMERRYTLMSQTKTKNIENFNEKALKHGHDKMPYIVVVIDELADLMMTSGKDVEYSIARLAQMARAAGIHLIVATQRPSVDVVTGLIKANLPSRLSYKVGQKVDSKIILDSMGAESLLGRGDMLFTPPGTSGLVRIHAPWSKEEEIEEVVEFLKAQREVEYDMNFIKDSNSSSLGATSSDAELGDLDELYEDAKQVVLTDKKTSISYIQRKLRIGYNRAATIVEQLEQTGVLSEANTKGNREILV</sequence>
<dbReference type="Pfam" id="PF13491">
    <property type="entry name" value="FtsK_4TM"/>
    <property type="match status" value="1"/>
</dbReference>
<keyword evidence="10" id="KW-0238">DNA-binding</keyword>
<name>A0ABY5E857_9BACT</name>
<feature type="binding site" evidence="13">
    <location>
        <begin position="442"/>
        <end position="449"/>
    </location>
    <ligand>
        <name>ATP</name>
        <dbReference type="ChEBI" id="CHEBI:30616"/>
    </ligand>
</feature>